<dbReference type="EMBL" id="CP101806">
    <property type="protein sequence ID" value="UUD35432.1"/>
    <property type="molecule type" value="Genomic_DNA"/>
</dbReference>
<organism evidence="3 4">
    <name type="scientific">Mycoplasmopsis caviae</name>
    <dbReference type="NCBI Taxonomy" id="55603"/>
    <lineage>
        <taxon>Bacteria</taxon>
        <taxon>Bacillati</taxon>
        <taxon>Mycoplasmatota</taxon>
        <taxon>Mycoplasmoidales</taxon>
        <taxon>Metamycoplasmataceae</taxon>
        <taxon>Mycoplasmopsis</taxon>
    </lineage>
</organism>
<name>A0A3P8LAJ6_9BACT</name>
<sequence>MNSSFWDFSKPTFFNITFWILASFLILALISVIIWRIVSRNDIRVKKQVGTLSKKMNNIVLDLSANKDFQIIYNIVFKNKYAKENYSLLPILIIHKKNVFLISNLIEINEKYNLTVNDDLSLSLIDKTNANKIKDYKSISLKWYREIEKYINRELIKDIKLTKIALLSNEVEIVENKSDFIFANIWNLSNVIAKNTGESNLLEYDLMKMVEKLNASNMHKMKVNK</sequence>
<dbReference type="EMBL" id="UZVY01000001">
    <property type="protein sequence ID" value="VDR41791.1"/>
    <property type="molecule type" value="Genomic_DNA"/>
</dbReference>
<reference evidence="2" key="2">
    <citation type="submission" date="2022-07" db="EMBL/GenBank/DDBJ databases">
        <title>Complete genome of Mycoplasma caviae type strain G122.</title>
        <authorList>
            <person name="Spergser J."/>
        </authorList>
    </citation>
    <scope>NUCLEOTIDE SEQUENCE</scope>
    <source>
        <strain evidence="2">G122</strain>
    </source>
</reference>
<keyword evidence="1" id="KW-0472">Membrane</keyword>
<evidence type="ECO:0000313" key="4">
    <source>
        <dbReference type="Proteomes" id="UP000280036"/>
    </source>
</evidence>
<protein>
    <submittedName>
        <fullName evidence="3">Uncharacterized protein</fullName>
    </submittedName>
</protein>
<dbReference type="OrthoDB" id="399436at2"/>
<dbReference type="Proteomes" id="UP001058569">
    <property type="component" value="Chromosome"/>
</dbReference>
<evidence type="ECO:0000313" key="3">
    <source>
        <dbReference type="EMBL" id="VDR41791.1"/>
    </source>
</evidence>
<evidence type="ECO:0000313" key="2">
    <source>
        <dbReference type="EMBL" id="UUD35432.1"/>
    </source>
</evidence>
<evidence type="ECO:0000313" key="5">
    <source>
        <dbReference type="Proteomes" id="UP001058569"/>
    </source>
</evidence>
<proteinExistence type="predicted"/>
<dbReference type="AlphaFoldDB" id="A0A3P8LAJ6"/>
<reference evidence="3 4" key="1">
    <citation type="submission" date="2018-12" db="EMBL/GenBank/DDBJ databases">
        <authorList>
            <consortium name="Pathogen Informatics"/>
        </authorList>
    </citation>
    <scope>NUCLEOTIDE SEQUENCE [LARGE SCALE GENOMIC DNA]</scope>
    <source>
        <strain evidence="3 4">NCTC10126</strain>
    </source>
</reference>
<feature type="transmembrane region" description="Helical" evidence="1">
    <location>
        <begin position="16"/>
        <end position="38"/>
    </location>
</feature>
<keyword evidence="1" id="KW-1133">Transmembrane helix</keyword>
<dbReference type="Proteomes" id="UP000280036">
    <property type="component" value="Unassembled WGS sequence"/>
</dbReference>
<dbReference type="RefSeq" id="WP_126118058.1">
    <property type="nucleotide sequence ID" value="NZ_CP101806.1"/>
</dbReference>
<keyword evidence="1" id="KW-0812">Transmembrane</keyword>
<evidence type="ECO:0000256" key="1">
    <source>
        <dbReference type="SAM" id="Phobius"/>
    </source>
</evidence>
<gene>
    <name evidence="3" type="ORF">NCTC10126_00275</name>
    <name evidence="2" type="ORF">NPA07_00970</name>
</gene>
<keyword evidence="5" id="KW-1185">Reference proteome</keyword>
<accession>A0A3P8LAJ6</accession>